<name>A0A7N9CC57_MACFA</name>
<dbReference type="Ensembl" id="ENSMFAT00000102271.1">
    <property type="protein sequence ID" value="ENSMFAP00000047966.1"/>
    <property type="gene ID" value="ENSMFAG00000054034.1"/>
</dbReference>
<evidence type="ECO:0000313" key="2">
    <source>
        <dbReference type="Proteomes" id="UP000233100"/>
    </source>
</evidence>
<keyword evidence="2" id="KW-1185">Reference proteome</keyword>
<dbReference type="Proteomes" id="UP000233100">
    <property type="component" value="Chromosome 14"/>
</dbReference>
<evidence type="ECO:0000313" key="1">
    <source>
        <dbReference type="Ensembl" id="ENSMFAP00000047966.1"/>
    </source>
</evidence>
<reference evidence="1 2" key="1">
    <citation type="submission" date="2013-03" db="EMBL/GenBank/DDBJ databases">
        <authorList>
            <person name="Warren W."/>
            <person name="Wilson R.K."/>
        </authorList>
    </citation>
    <scope>NUCLEOTIDE SEQUENCE</scope>
</reference>
<dbReference type="AlphaFoldDB" id="A0A7N9CC57"/>
<proteinExistence type="predicted"/>
<dbReference type="PANTHER" id="PTHR12138">
    <property type="entry name" value="PRIMATE-EXPANDED PROTEIN FAMILY"/>
    <property type="match status" value="1"/>
</dbReference>
<dbReference type="GeneTree" id="ENSGT00940000163505"/>
<dbReference type="PANTHER" id="PTHR12138:SF75">
    <property type="entry name" value="SECRETED PROTEIN"/>
    <property type="match status" value="1"/>
</dbReference>
<sequence length="119" mass="13091">MLTTHRYLQHGQNKLSMKLTLTSGWSAVVGSHCSLDLPGSSDSPTSVWDNRCEHTHLADFFFFFLRRSLALPPRLECSGGISAHCKLRLPGSRYSPASASQVAGTTGARHIARLIFCIF</sequence>
<reference evidence="1" key="3">
    <citation type="submission" date="2025-09" db="UniProtKB">
        <authorList>
            <consortium name="Ensembl"/>
        </authorList>
    </citation>
    <scope>IDENTIFICATION</scope>
</reference>
<accession>A0A7N9CC57</accession>
<reference evidence="1" key="2">
    <citation type="submission" date="2025-08" db="UniProtKB">
        <authorList>
            <consortium name="Ensembl"/>
        </authorList>
    </citation>
    <scope>IDENTIFICATION</scope>
</reference>
<protein>
    <submittedName>
        <fullName evidence="1">Uncharacterized protein</fullName>
    </submittedName>
</protein>
<organism evidence="1 2">
    <name type="scientific">Macaca fascicularis</name>
    <name type="common">Crab-eating macaque</name>
    <name type="synonym">Cynomolgus monkey</name>
    <dbReference type="NCBI Taxonomy" id="9541"/>
    <lineage>
        <taxon>Eukaryota</taxon>
        <taxon>Metazoa</taxon>
        <taxon>Chordata</taxon>
        <taxon>Craniata</taxon>
        <taxon>Vertebrata</taxon>
        <taxon>Euteleostomi</taxon>
        <taxon>Mammalia</taxon>
        <taxon>Eutheria</taxon>
        <taxon>Euarchontoglires</taxon>
        <taxon>Primates</taxon>
        <taxon>Haplorrhini</taxon>
        <taxon>Catarrhini</taxon>
        <taxon>Cercopithecidae</taxon>
        <taxon>Cercopithecinae</taxon>
        <taxon>Macaca</taxon>
    </lineage>
</organism>